<keyword evidence="2" id="KW-1185">Reference proteome</keyword>
<sequence>MFGGRNKKERLYKHLDKARVLQLQSLGVKLVIDIGPPGAAPDQIGDIAVQERGIATVDEIGSLFKQARAGLLSYPADYLTKSGIWSSYIAHGVLPLVLSEAKPTAVIQEDEHFIRLKENRKRIPRNEAARVANNARFWYEEQASSQVAARTFLQIIQSVAR</sequence>
<reference evidence="1 2" key="1">
    <citation type="submission" date="2017-10" db="EMBL/GenBank/DDBJ databases">
        <title>Draft genome of Longibacter Salinarum.</title>
        <authorList>
            <person name="Goh K.M."/>
            <person name="Shamsir M.S."/>
            <person name="Lim S.W."/>
        </authorList>
    </citation>
    <scope>NUCLEOTIDE SEQUENCE [LARGE SCALE GENOMIC DNA]</scope>
    <source>
        <strain evidence="1 2">KCTC 52045</strain>
    </source>
</reference>
<name>A0A2A8CW46_9BACT</name>
<proteinExistence type="predicted"/>
<comment type="caution">
    <text evidence="1">The sequence shown here is derived from an EMBL/GenBank/DDBJ whole genome shotgun (WGS) entry which is preliminary data.</text>
</comment>
<organism evidence="1 2">
    <name type="scientific">Longibacter salinarum</name>
    <dbReference type="NCBI Taxonomy" id="1850348"/>
    <lineage>
        <taxon>Bacteria</taxon>
        <taxon>Pseudomonadati</taxon>
        <taxon>Rhodothermota</taxon>
        <taxon>Rhodothermia</taxon>
        <taxon>Rhodothermales</taxon>
        <taxon>Salisaetaceae</taxon>
        <taxon>Longibacter</taxon>
    </lineage>
</organism>
<dbReference type="Proteomes" id="UP000220102">
    <property type="component" value="Unassembled WGS sequence"/>
</dbReference>
<protein>
    <recommendedName>
        <fullName evidence="3">Glycosyl transferase family 1 domain-containing protein</fullName>
    </recommendedName>
</protein>
<evidence type="ECO:0000313" key="1">
    <source>
        <dbReference type="EMBL" id="PEN12618.1"/>
    </source>
</evidence>
<evidence type="ECO:0000313" key="2">
    <source>
        <dbReference type="Proteomes" id="UP000220102"/>
    </source>
</evidence>
<dbReference type="AlphaFoldDB" id="A0A2A8CW46"/>
<gene>
    <name evidence="1" type="ORF">CRI94_13970</name>
</gene>
<dbReference type="EMBL" id="PDEQ01000007">
    <property type="protein sequence ID" value="PEN12618.1"/>
    <property type="molecule type" value="Genomic_DNA"/>
</dbReference>
<accession>A0A2A8CW46</accession>
<evidence type="ECO:0008006" key="3">
    <source>
        <dbReference type="Google" id="ProtNLM"/>
    </source>
</evidence>